<dbReference type="OrthoDB" id="5360912at2"/>
<feature type="domain" description="Isochorismatase-like" evidence="2">
    <location>
        <begin position="26"/>
        <end position="163"/>
    </location>
</feature>
<evidence type="ECO:0000313" key="4">
    <source>
        <dbReference type="Proteomes" id="UP000187526"/>
    </source>
</evidence>
<dbReference type="GO" id="GO:0016787">
    <property type="term" value="F:hydrolase activity"/>
    <property type="evidence" value="ECO:0007669"/>
    <property type="project" value="UniProtKB-KW"/>
</dbReference>
<dbReference type="Gene3D" id="3.40.50.850">
    <property type="entry name" value="Isochorismatase-like"/>
    <property type="match status" value="1"/>
</dbReference>
<keyword evidence="4" id="KW-1185">Reference proteome</keyword>
<dbReference type="EMBL" id="MTHD01000001">
    <property type="protein sequence ID" value="OMG56886.1"/>
    <property type="molecule type" value="Genomic_DNA"/>
</dbReference>
<dbReference type="SUPFAM" id="SSF52499">
    <property type="entry name" value="Isochorismatase-like hydrolases"/>
    <property type="match status" value="1"/>
</dbReference>
<protein>
    <submittedName>
        <fullName evidence="3">Cysteine hydrolase</fullName>
    </submittedName>
</protein>
<organism evidence="3 4">
    <name type="scientific">Azonexus hydrophilus</name>
    <dbReference type="NCBI Taxonomy" id="418702"/>
    <lineage>
        <taxon>Bacteria</taxon>
        <taxon>Pseudomonadati</taxon>
        <taxon>Pseudomonadota</taxon>
        <taxon>Betaproteobacteria</taxon>
        <taxon>Rhodocyclales</taxon>
        <taxon>Azonexaceae</taxon>
        <taxon>Azonexus</taxon>
    </lineage>
</organism>
<evidence type="ECO:0000256" key="1">
    <source>
        <dbReference type="ARBA" id="ARBA00022801"/>
    </source>
</evidence>
<dbReference type="STRING" id="418702.BJN45_01295"/>
<dbReference type="InterPro" id="IPR000868">
    <property type="entry name" value="Isochorismatase-like_dom"/>
</dbReference>
<dbReference type="RefSeq" id="WP_076092474.1">
    <property type="nucleotide sequence ID" value="NZ_MTHD01000001.1"/>
</dbReference>
<name>A0A1R1IDL4_9RHOO</name>
<keyword evidence="1 3" id="KW-0378">Hydrolase</keyword>
<reference evidence="3 4" key="1">
    <citation type="submission" date="2016-10" db="EMBL/GenBank/DDBJ databases">
        <title>Alkaliphiles isolated from bioreactors.</title>
        <authorList>
            <person name="Salah Z."/>
            <person name="Rout S.P."/>
            <person name="Humphreys P.N."/>
        </authorList>
    </citation>
    <scope>NUCLEOTIDE SEQUENCE [LARGE SCALE GENOMIC DNA]</scope>
    <source>
        <strain evidence="3 4">ZS02</strain>
    </source>
</reference>
<sequence>MPSATEVFTILQLVGAPSQPSSLADSVLLIIDAQREYVDGKLALPGIEASLAAGGRLLARARAAGTPVVHVLHRGAGPIFNPATPYHQPAETMLPLAGEAIVEKTQANAFAGTGLQSVLEATGRKNLIVIGYMTHNCVSSTVRAATERGFRSTVVAAASGTRALPDGQGGVLSAEVLHAASLIGLSDTQAVIVRDVAEIPD</sequence>
<dbReference type="Proteomes" id="UP000187526">
    <property type="component" value="Unassembled WGS sequence"/>
</dbReference>
<proteinExistence type="predicted"/>
<gene>
    <name evidence="3" type="ORF">BJN45_01295</name>
</gene>
<dbReference type="PANTHER" id="PTHR43540:SF15">
    <property type="entry name" value="BLR5631 PROTEIN"/>
    <property type="match status" value="1"/>
</dbReference>
<dbReference type="Pfam" id="PF00857">
    <property type="entry name" value="Isochorismatase"/>
    <property type="match status" value="1"/>
</dbReference>
<dbReference type="InterPro" id="IPR050272">
    <property type="entry name" value="Isochorismatase-like_hydrls"/>
</dbReference>
<comment type="caution">
    <text evidence="3">The sequence shown here is derived from an EMBL/GenBank/DDBJ whole genome shotgun (WGS) entry which is preliminary data.</text>
</comment>
<dbReference type="InterPro" id="IPR036380">
    <property type="entry name" value="Isochorismatase-like_sf"/>
</dbReference>
<accession>A0A1R1IDL4</accession>
<dbReference type="PANTHER" id="PTHR43540">
    <property type="entry name" value="PEROXYUREIDOACRYLATE/UREIDOACRYLATE AMIDOHYDROLASE-RELATED"/>
    <property type="match status" value="1"/>
</dbReference>
<dbReference type="CDD" id="cd01014">
    <property type="entry name" value="nicotinamidase_related"/>
    <property type="match status" value="1"/>
</dbReference>
<dbReference type="AlphaFoldDB" id="A0A1R1IDL4"/>
<evidence type="ECO:0000313" key="3">
    <source>
        <dbReference type="EMBL" id="OMG56886.1"/>
    </source>
</evidence>
<evidence type="ECO:0000259" key="2">
    <source>
        <dbReference type="Pfam" id="PF00857"/>
    </source>
</evidence>